<protein>
    <submittedName>
        <fullName evidence="4">Peptidylprolyl isomerase</fullName>
    </submittedName>
</protein>
<sequence length="658" mass="75712">MNKIKSILLVGAVIASTLATAQVKKSATILKVEDEEITVQEFERIYNKNNNKTTVDKKTVSEYMELFINFKLKVREAETMGLDTSAAFQKELGSYIGQLQKPYLTDQEYIDHLVKEGYERMQKDVNASHILFRIPKNPTPEDTLKAYKTAMKVYNKAKSGVDFEVLAAEHSQDPSAEKNKGNLGWFSAFRMVYPFETAAYETPVGEVSKPVRTRFGYHLVKVNDKRDAIGEIKAAHILIKHDEEGQNKEDEAKKKIDEVYEQLENGESFERLARTYSEDRGSARKGGELPKFGAGRMVPEFEDAAFGLENDGDYSKPFETEYGWHIVKRISKDDLGSFEEERDFIQRQVERDGRGSDSKASLAKKLADEYNVKVYQKNIDAMVDVLDSSVFVGDWSADNAEGMDKKIMQLNDKEYGKEKITWTQQDFAKFLAKRRHIKPMDMKMAVNSFFEDFKTDEILAYEKSILTEKYPEYEALYNEYHDGILLFDLMEKKVWKKAINDTTGLKAFYSTRKSEYMWPKRVKGTIYTCSDKDEAGQVVDLLKENASDSAIEAKLNKDNALAVKIQQGTYSADQRPVLTDIKWKKGISKIVEHDGSFVIVEVEEVLEPAEKKLKEARGVVITDYQEKLEKDWIEELRNKYDFEVNQEVLDKLEKEYEK</sequence>
<dbReference type="Pfam" id="PF00639">
    <property type="entry name" value="Rotamase"/>
    <property type="match status" value="2"/>
</dbReference>
<gene>
    <name evidence="4" type="ORF">F3059_04750</name>
</gene>
<dbReference type="InterPro" id="IPR046357">
    <property type="entry name" value="PPIase_dom_sf"/>
</dbReference>
<dbReference type="InterPro" id="IPR050245">
    <property type="entry name" value="PrsA_foldase"/>
</dbReference>
<dbReference type="InterPro" id="IPR000297">
    <property type="entry name" value="PPIase_PpiC"/>
</dbReference>
<dbReference type="RefSeq" id="WP_151166978.1">
    <property type="nucleotide sequence ID" value="NZ_WACR01000003.1"/>
</dbReference>
<keyword evidence="1" id="KW-0697">Rotamase</keyword>
<keyword evidence="1 4" id="KW-0413">Isomerase</keyword>
<dbReference type="PANTHER" id="PTHR47245">
    <property type="entry name" value="PEPTIDYLPROLYL ISOMERASE"/>
    <property type="match status" value="1"/>
</dbReference>
<evidence type="ECO:0000256" key="1">
    <source>
        <dbReference type="PROSITE-ProRule" id="PRU00278"/>
    </source>
</evidence>
<feature type="domain" description="PpiC" evidence="3">
    <location>
        <begin position="229"/>
        <end position="331"/>
    </location>
</feature>
<evidence type="ECO:0000256" key="2">
    <source>
        <dbReference type="SAM" id="SignalP"/>
    </source>
</evidence>
<feature type="domain" description="PpiC" evidence="3">
    <location>
        <begin position="122"/>
        <end position="224"/>
    </location>
</feature>
<feature type="chain" id="PRO_5027005084" evidence="2">
    <location>
        <begin position="22"/>
        <end position="658"/>
    </location>
</feature>
<dbReference type="EMBL" id="WACR01000003">
    <property type="protein sequence ID" value="KAB1065267.1"/>
    <property type="molecule type" value="Genomic_DNA"/>
</dbReference>
<dbReference type="OrthoDB" id="14196at2"/>
<dbReference type="GO" id="GO:0003755">
    <property type="term" value="F:peptidyl-prolyl cis-trans isomerase activity"/>
    <property type="evidence" value="ECO:0007669"/>
    <property type="project" value="UniProtKB-KW"/>
</dbReference>
<dbReference type="PANTHER" id="PTHR47245:SF2">
    <property type="entry name" value="PEPTIDYL-PROLYL CIS-TRANS ISOMERASE HP_0175-RELATED"/>
    <property type="match status" value="1"/>
</dbReference>
<name>A0A6N6M6M1_9FLAO</name>
<dbReference type="Pfam" id="PF13145">
    <property type="entry name" value="Rotamase_2"/>
    <property type="match status" value="1"/>
</dbReference>
<evidence type="ECO:0000259" key="3">
    <source>
        <dbReference type="PROSITE" id="PS50198"/>
    </source>
</evidence>
<comment type="caution">
    <text evidence="4">The sequence shown here is derived from an EMBL/GenBank/DDBJ whole genome shotgun (WGS) entry which is preliminary data.</text>
</comment>
<dbReference type="Gene3D" id="3.10.50.40">
    <property type="match status" value="2"/>
</dbReference>
<dbReference type="SUPFAM" id="SSF54534">
    <property type="entry name" value="FKBP-like"/>
    <property type="match status" value="2"/>
</dbReference>
<dbReference type="Proteomes" id="UP000435357">
    <property type="component" value="Unassembled WGS sequence"/>
</dbReference>
<dbReference type="PROSITE" id="PS50198">
    <property type="entry name" value="PPIC_PPIASE_2"/>
    <property type="match status" value="2"/>
</dbReference>
<keyword evidence="2" id="KW-0732">Signal</keyword>
<accession>A0A6N6M6M1</accession>
<keyword evidence="5" id="KW-1185">Reference proteome</keyword>
<feature type="signal peptide" evidence="2">
    <location>
        <begin position="1"/>
        <end position="21"/>
    </location>
</feature>
<proteinExistence type="predicted"/>
<evidence type="ECO:0000313" key="5">
    <source>
        <dbReference type="Proteomes" id="UP000435357"/>
    </source>
</evidence>
<organism evidence="4 5">
    <name type="scientific">Salibacter halophilus</name>
    <dbReference type="NCBI Taxonomy" id="1803916"/>
    <lineage>
        <taxon>Bacteria</taxon>
        <taxon>Pseudomonadati</taxon>
        <taxon>Bacteroidota</taxon>
        <taxon>Flavobacteriia</taxon>
        <taxon>Flavobacteriales</taxon>
        <taxon>Salibacteraceae</taxon>
        <taxon>Salibacter</taxon>
    </lineage>
</organism>
<dbReference type="AlphaFoldDB" id="A0A6N6M6M1"/>
<evidence type="ECO:0000313" key="4">
    <source>
        <dbReference type="EMBL" id="KAB1065267.1"/>
    </source>
</evidence>
<reference evidence="4 5" key="1">
    <citation type="submission" date="2019-09" db="EMBL/GenBank/DDBJ databases">
        <title>Genomes of Cryomorphaceae.</title>
        <authorList>
            <person name="Bowman J.P."/>
        </authorList>
    </citation>
    <scope>NUCLEOTIDE SEQUENCE [LARGE SCALE GENOMIC DNA]</scope>
    <source>
        <strain evidence="4 5">KCTC 52047</strain>
    </source>
</reference>